<accession>W4P360</accession>
<dbReference type="CDD" id="cd08977">
    <property type="entry name" value="SusD"/>
    <property type="match status" value="1"/>
</dbReference>
<evidence type="ECO:0008006" key="4">
    <source>
        <dbReference type="Google" id="ProtNLM"/>
    </source>
</evidence>
<evidence type="ECO:0000313" key="2">
    <source>
        <dbReference type="EMBL" id="GAE14035.1"/>
    </source>
</evidence>
<name>W4P360_9BACE</name>
<dbReference type="Proteomes" id="UP000018861">
    <property type="component" value="Unassembled WGS sequence"/>
</dbReference>
<dbReference type="InterPro" id="IPR024302">
    <property type="entry name" value="SusD-like"/>
</dbReference>
<reference evidence="2 3" key="1">
    <citation type="journal article" date="2014" name="Genome Announc.">
        <title>Draft Genome Sequences of Three Strains of Bacteroides pyogenes Isolated from a Cat and Swine.</title>
        <authorList>
            <person name="Sakamoto M."/>
            <person name="Oshima K."/>
            <person name="Suda W."/>
            <person name="Kitamura K."/>
            <person name="Iida T."/>
            <person name="Hattori M."/>
            <person name="Ohkuma M."/>
        </authorList>
    </citation>
    <scope>NUCLEOTIDE SEQUENCE [LARGE SCALE GENOMIC DNA]</scope>
    <source>
        <strain evidence="2 3">JCM 6292</strain>
    </source>
</reference>
<protein>
    <recommendedName>
        <fullName evidence="4">Outer membrane protein</fullName>
    </recommendedName>
</protein>
<dbReference type="EMBL" id="BAIQ01000001">
    <property type="protein sequence ID" value="GAE14035.1"/>
    <property type="molecule type" value="Genomic_DNA"/>
</dbReference>
<comment type="caution">
    <text evidence="2">The sequence shown here is derived from an EMBL/GenBank/DDBJ whole genome shotgun (WGS) entry which is preliminary data.</text>
</comment>
<dbReference type="SUPFAM" id="SSF48452">
    <property type="entry name" value="TPR-like"/>
    <property type="match status" value="1"/>
</dbReference>
<dbReference type="InterPro" id="IPR011990">
    <property type="entry name" value="TPR-like_helical_dom_sf"/>
</dbReference>
<organism evidence="2 3">
    <name type="scientific">Bacteroides pyogenes JCM 6292</name>
    <dbReference type="NCBI Taxonomy" id="1235809"/>
    <lineage>
        <taxon>Bacteria</taxon>
        <taxon>Pseudomonadati</taxon>
        <taxon>Bacteroidota</taxon>
        <taxon>Bacteroidia</taxon>
        <taxon>Bacteroidales</taxon>
        <taxon>Bacteroidaceae</taxon>
        <taxon>Bacteroides</taxon>
    </lineage>
</organism>
<dbReference type="AlphaFoldDB" id="W4P360"/>
<gene>
    <name evidence="2" type="ORF">JCM6292_109</name>
</gene>
<evidence type="ECO:0000256" key="1">
    <source>
        <dbReference type="SAM" id="MobiDB-lite"/>
    </source>
</evidence>
<proteinExistence type="predicted"/>
<evidence type="ECO:0000313" key="3">
    <source>
        <dbReference type="Proteomes" id="UP000018861"/>
    </source>
</evidence>
<feature type="region of interest" description="Disordered" evidence="1">
    <location>
        <begin position="285"/>
        <end position="304"/>
    </location>
</feature>
<sequence>MKAGGLLYGARFLEMQQLVIPIGSPSKTTGPGNDLQNTDLISSGNYIGYFGNNNNWNFSLESNWNFPAHRMGYAFENFYSNMFRPWSEIHLKLKSSDDPKDREVAAVIDIVKILGWLRATDVFGPIVYTKAGLGETSPIPDSQEVIYKHMLADLAKDAEVLNKAISKVMPRYDLIYDGDVSKWTKLANSLMLRMAVRMHFKDKTLATEYISKALDPANGGVIESQGDEAKIGDSAKMPLLNSMIASIDYKETRLGATIWSYMDGFNDPRLSVLFTKGQWRNKEGFFPVAPTNSEPKRTGPNSAEFASVPKVTPASPLYWFRASETYFLKAEAALYKLTAGSASEFYEKGVRMSFDENKVGNADAYLTQEDVKPTALRWDNYYYGINAWYTCDISDGNITPKWNDADTDEKKLQRIITQKYLALYPNAVEAWTEYRRTGYPYLMKPMDGGAYARIGATLEDGLKTPERFKYSPKFYSDDVTQGLVTGLLGGEDQGATRLWWVRDDRPKQPNN</sequence>
<dbReference type="Gene3D" id="1.25.40.390">
    <property type="match status" value="1"/>
</dbReference>
<dbReference type="Pfam" id="PF12741">
    <property type="entry name" value="SusD-like"/>
    <property type="match status" value="1"/>
</dbReference>